<gene>
    <name evidence="5" type="ORF">B2M26_06365</name>
</gene>
<feature type="domain" description="AAA+ ATPase" evidence="4">
    <location>
        <begin position="112"/>
        <end position="250"/>
    </location>
</feature>
<evidence type="ECO:0000256" key="2">
    <source>
        <dbReference type="ARBA" id="ARBA00022741"/>
    </source>
</evidence>
<dbReference type="Proteomes" id="UP000190229">
    <property type="component" value="Unassembled WGS sequence"/>
</dbReference>
<comment type="caution">
    <text evidence="5">The sequence shown here is derived from an EMBL/GenBank/DDBJ whole genome shotgun (WGS) entry which is preliminary data.</text>
</comment>
<dbReference type="PANTHER" id="PTHR43392:SF2">
    <property type="entry name" value="AAA-TYPE ATPASE FAMILY PROTEIN _ ANKYRIN REPEAT FAMILY PROTEIN"/>
    <property type="match status" value="1"/>
</dbReference>
<dbReference type="CDD" id="cd00009">
    <property type="entry name" value="AAA"/>
    <property type="match status" value="1"/>
</dbReference>
<evidence type="ECO:0000256" key="1">
    <source>
        <dbReference type="ARBA" id="ARBA00010378"/>
    </source>
</evidence>
<keyword evidence="6" id="KW-1185">Reference proteome</keyword>
<dbReference type="InterPro" id="IPR003593">
    <property type="entry name" value="AAA+_ATPase"/>
</dbReference>
<organism evidence="5 6">
    <name type="scientific">Ferroacidibacillus organovorans</name>
    <dbReference type="NCBI Taxonomy" id="1765683"/>
    <lineage>
        <taxon>Bacteria</taxon>
        <taxon>Bacillati</taxon>
        <taxon>Bacillota</taxon>
        <taxon>Bacilli</taxon>
        <taxon>Bacillales</taxon>
        <taxon>Alicyclobacillaceae</taxon>
        <taxon>Ferroacidibacillus</taxon>
    </lineage>
</organism>
<dbReference type="Pfam" id="PF17866">
    <property type="entry name" value="AAA_lid_6"/>
    <property type="match status" value="1"/>
</dbReference>
<dbReference type="Gene3D" id="3.40.50.300">
    <property type="entry name" value="P-loop containing nucleotide triphosphate hydrolases"/>
    <property type="match status" value="1"/>
</dbReference>
<keyword evidence="3" id="KW-0067">ATP-binding</keyword>
<keyword evidence="2" id="KW-0547">Nucleotide-binding</keyword>
<dbReference type="SUPFAM" id="SSF52540">
    <property type="entry name" value="P-loop containing nucleoside triphosphate hydrolases"/>
    <property type="match status" value="1"/>
</dbReference>
<dbReference type="AlphaFoldDB" id="A0A1V4EU81"/>
<dbReference type="InterPro" id="IPR041627">
    <property type="entry name" value="AAA_lid_6"/>
</dbReference>
<name>A0A1V4EU81_9BACL</name>
<sequence>MHRTQFGGDPYADRRGNGVTRIVLSRNERSGRAWPDDAYERVEDARDLVRRRSDPRAVSQKPPVADVDKNALLEPLHRLIGLSEVKAMIEELYAYALIQNKRRVHQLRSDSSVWHMVFTGKPGTGKTTVARILGQMFAALGVLSKGHLVEAERADLVGEYIGHTAQKTRTLLDRAQGGILFLDEAYSLSRGGEKDFGREAIDTLVKGLEDRKDDLVVILAGYSQEMNDFLAINPGLCSRFPHHIAFPDFSESELMQIAVRMLETREYALSPDAYIRLRHALRRSRESLTFSNGRTVRNMLDRAIRRHALRVVEERDPSREMLMTLCANDLRDVDREDRARGDKARDILQSVVH</sequence>
<dbReference type="PRINTS" id="PR00819">
    <property type="entry name" value="CBXCFQXSUPER"/>
</dbReference>
<dbReference type="EMBL" id="MWPS01000016">
    <property type="protein sequence ID" value="OPG16495.1"/>
    <property type="molecule type" value="Genomic_DNA"/>
</dbReference>
<dbReference type="InterPro" id="IPR003959">
    <property type="entry name" value="ATPase_AAA_core"/>
</dbReference>
<dbReference type="PANTHER" id="PTHR43392">
    <property type="entry name" value="AAA-TYPE ATPASE FAMILY PROTEIN / ANKYRIN REPEAT FAMILY PROTEIN"/>
    <property type="match status" value="1"/>
</dbReference>
<dbReference type="SMART" id="SM00382">
    <property type="entry name" value="AAA"/>
    <property type="match status" value="1"/>
</dbReference>
<dbReference type="GO" id="GO:0005524">
    <property type="term" value="F:ATP binding"/>
    <property type="evidence" value="ECO:0007669"/>
    <property type="project" value="UniProtKB-KW"/>
</dbReference>
<accession>A0A1V4EU81</accession>
<protein>
    <recommendedName>
        <fullName evidence="4">AAA+ ATPase domain-containing protein</fullName>
    </recommendedName>
</protein>
<evidence type="ECO:0000259" key="4">
    <source>
        <dbReference type="SMART" id="SM00382"/>
    </source>
</evidence>
<reference evidence="5 6" key="1">
    <citation type="submission" date="2017-02" db="EMBL/GenBank/DDBJ databases">
        <title>Draft genome of Acidibacillus ferrooxidans Huett2.</title>
        <authorList>
            <person name="Schopf S."/>
        </authorList>
    </citation>
    <scope>NUCLEOTIDE SEQUENCE [LARGE SCALE GENOMIC DNA]</scope>
    <source>
        <strain evidence="5 6">Huett2</strain>
    </source>
</reference>
<dbReference type="InterPro" id="IPR000641">
    <property type="entry name" value="CbxX/CfxQ"/>
</dbReference>
<dbReference type="GO" id="GO:0016887">
    <property type="term" value="F:ATP hydrolysis activity"/>
    <property type="evidence" value="ECO:0007669"/>
    <property type="project" value="InterPro"/>
</dbReference>
<comment type="similarity">
    <text evidence="1">Belongs to the CbxX/CfxQ family.</text>
</comment>
<dbReference type="Pfam" id="PF00004">
    <property type="entry name" value="AAA"/>
    <property type="match status" value="1"/>
</dbReference>
<evidence type="ECO:0000313" key="5">
    <source>
        <dbReference type="EMBL" id="OPG16495.1"/>
    </source>
</evidence>
<dbReference type="InterPro" id="IPR050773">
    <property type="entry name" value="CbxX/CfxQ_RuBisCO_ESX"/>
</dbReference>
<evidence type="ECO:0000256" key="3">
    <source>
        <dbReference type="ARBA" id="ARBA00022840"/>
    </source>
</evidence>
<dbReference type="FunFam" id="3.40.50.300:FF:000216">
    <property type="entry name" value="Type VII secretion ATPase EccA"/>
    <property type="match status" value="1"/>
</dbReference>
<proteinExistence type="inferred from homology"/>
<dbReference type="Gene3D" id="1.10.8.60">
    <property type="match status" value="1"/>
</dbReference>
<dbReference type="InterPro" id="IPR027417">
    <property type="entry name" value="P-loop_NTPase"/>
</dbReference>
<evidence type="ECO:0000313" key="6">
    <source>
        <dbReference type="Proteomes" id="UP000190229"/>
    </source>
</evidence>